<dbReference type="Proteomes" id="UP000242715">
    <property type="component" value="Unassembled WGS sequence"/>
</dbReference>
<keyword evidence="2" id="KW-1185">Reference proteome</keyword>
<protein>
    <submittedName>
        <fullName evidence="1">Uncharacterized protein</fullName>
    </submittedName>
</protein>
<proteinExistence type="predicted"/>
<dbReference type="PANTHER" id="PTHR34427">
    <property type="entry name" value="DUF4283 DOMAIN PROTEIN"/>
    <property type="match status" value="1"/>
</dbReference>
<dbReference type="AlphaFoldDB" id="A0A2Z6MUE1"/>
<reference evidence="2" key="1">
    <citation type="journal article" date="2017" name="Front. Plant Sci.">
        <title>Climate Clever Clovers: New Paradigm to Reduce the Environmental Footprint of Ruminants by Breeding Low Methanogenic Forages Utilizing Haplotype Variation.</title>
        <authorList>
            <person name="Kaur P."/>
            <person name="Appels R."/>
            <person name="Bayer P.E."/>
            <person name="Keeble-Gagnere G."/>
            <person name="Wang J."/>
            <person name="Hirakawa H."/>
            <person name="Shirasawa K."/>
            <person name="Vercoe P."/>
            <person name="Stefanova K."/>
            <person name="Durmic Z."/>
            <person name="Nichols P."/>
            <person name="Revell C."/>
            <person name="Isobe S.N."/>
            <person name="Edwards D."/>
            <person name="Erskine W."/>
        </authorList>
    </citation>
    <scope>NUCLEOTIDE SEQUENCE [LARGE SCALE GENOMIC DNA]</scope>
    <source>
        <strain evidence="2">cv. Daliak</strain>
    </source>
</reference>
<accession>A0A2Z6MUE1</accession>
<evidence type="ECO:0000313" key="2">
    <source>
        <dbReference type="Proteomes" id="UP000242715"/>
    </source>
</evidence>
<name>A0A2Z6MUE1_TRISU</name>
<gene>
    <name evidence="1" type="ORF">TSUD_55180</name>
</gene>
<sequence>MRLGVTANLRGGFRSPASIEFGRGGPIVGAADMGGVNSGDWACVSHRRRRASRQDWQGKDRFRHGKDFDGQIDRFIHDRRHYDSVSEGYHGGRRWASLLSIRSRQRSLSPRARLHSHRRDRSQVRRQDHRYAYTSLGNIRKDELERVKGEAIHSEGVREREVVITVGEVDCPERKEEREKGKGEGKSEEWKYLPLVEDVKWATICSSAKLKNGLCLYVVQQALQDAGLSDTRLVPMGGDRVLLYPRFDREGIDIHQVASEVIGNFLVDCKPWSANDEVVYERGAWVRCYGVPVHAWNNIFFAELAESQGRLLQVDDCTLKKERMDYARLLIATTVLKEINGMVLVVIDNKDFCIRIIEDIEFGYATDACLVEYADDNNFECSAHSGGKY</sequence>
<dbReference type="EMBL" id="DF973352">
    <property type="protein sequence ID" value="GAU27365.1"/>
    <property type="molecule type" value="Genomic_DNA"/>
</dbReference>
<dbReference type="PANTHER" id="PTHR34427:SF5">
    <property type="entry name" value="DUF4283 DOMAIN-CONTAINING PROTEIN"/>
    <property type="match status" value="1"/>
</dbReference>
<organism evidence="1 2">
    <name type="scientific">Trifolium subterraneum</name>
    <name type="common">Subterranean clover</name>
    <dbReference type="NCBI Taxonomy" id="3900"/>
    <lineage>
        <taxon>Eukaryota</taxon>
        <taxon>Viridiplantae</taxon>
        <taxon>Streptophyta</taxon>
        <taxon>Embryophyta</taxon>
        <taxon>Tracheophyta</taxon>
        <taxon>Spermatophyta</taxon>
        <taxon>Magnoliopsida</taxon>
        <taxon>eudicotyledons</taxon>
        <taxon>Gunneridae</taxon>
        <taxon>Pentapetalae</taxon>
        <taxon>rosids</taxon>
        <taxon>fabids</taxon>
        <taxon>Fabales</taxon>
        <taxon>Fabaceae</taxon>
        <taxon>Papilionoideae</taxon>
        <taxon>50 kb inversion clade</taxon>
        <taxon>NPAAA clade</taxon>
        <taxon>Hologalegina</taxon>
        <taxon>IRL clade</taxon>
        <taxon>Trifolieae</taxon>
        <taxon>Trifolium</taxon>
    </lineage>
</organism>
<evidence type="ECO:0000313" key="1">
    <source>
        <dbReference type="EMBL" id="GAU27365.1"/>
    </source>
</evidence>
<dbReference type="OrthoDB" id="1673143at2759"/>